<evidence type="ECO:0000256" key="2">
    <source>
        <dbReference type="ARBA" id="ARBA00005594"/>
    </source>
</evidence>
<keyword evidence="5 12" id="KW-0436">Ligase</keyword>
<evidence type="ECO:0000313" key="15">
    <source>
        <dbReference type="Proteomes" id="UP000244959"/>
    </source>
</evidence>
<feature type="binding site" evidence="12">
    <location>
        <position position="242"/>
    </location>
    <ligand>
        <name>Zn(2+)</name>
        <dbReference type="ChEBI" id="CHEBI:29105"/>
    </ligand>
</feature>
<feature type="short sequence motif" description="'KMSKS' region" evidence="12">
    <location>
        <begin position="275"/>
        <end position="279"/>
    </location>
</feature>
<evidence type="ECO:0000256" key="1">
    <source>
        <dbReference type="ARBA" id="ARBA00004496"/>
    </source>
</evidence>
<comment type="similarity">
    <text evidence="2 12">Belongs to the class-I aminoacyl-tRNA synthetase family.</text>
</comment>
<keyword evidence="8 12" id="KW-0862">Zinc</keyword>
<dbReference type="RefSeq" id="WP_109234615.1">
    <property type="nucleotide sequence ID" value="NZ_LS398551.1"/>
</dbReference>
<dbReference type="GO" id="GO:0008270">
    <property type="term" value="F:zinc ion binding"/>
    <property type="evidence" value="ECO:0007669"/>
    <property type="project" value="UniProtKB-UniRule"/>
</dbReference>
<comment type="catalytic activity">
    <reaction evidence="12">
        <text>tRNA(Cys) + L-cysteine + ATP = L-cysteinyl-tRNA(Cys) + AMP + diphosphate</text>
        <dbReference type="Rhea" id="RHEA:17773"/>
        <dbReference type="Rhea" id="RHEA-COMP:9661"/>
        <dbReference type="Rhea" id="RHEA-COMP:9679"/>
        <dbReference type="ChEBI" id="CHEBI:30616"/>
        <dbReference type="ChEBI" id="CHEBI:33019"/>
        <dbReference type="ChEBI" id="CHEBI:35235"/>
        <dbReference type="ChEBI" id="CHEBI:78442"/>
        <dbReference type="ChEBI" id="CHEBI:78517"/>
        <dbReference type="ChEBI" id="CHEBI:456215"/>
        <dbReference type="EC" id="6.1.1.16"/>
    </reaction>
</comment>
<dbReference type="InterPro" id="IPR024909">
    <property type="entry name" value="Cys-tRNA/MSH_ligase"/>
</dbReference>
<evidence type="ECO:0000256" key="5">
    <source>
        <dbReference type="ARBA" id="ARBA00022598"/>
    </source>
</evidence>
<dbReference type="EC" id="6.1.1.16" evidence="12"/>
<keyword evidence="7 12" id="KW-0547">Nucleotide-binding</keyword>
<evidence type="ECO:0000259" key="13">
    <source>
        <dbReference type="SMART" id="SM00840"/>
    </source>
</evidence>
<dbReference type="GO" id="GO:0005829">
    <property type="term" value="C:cytosol"/>
    <property type="evidence" value="ECO:0007669"/>
    <property type="project" value="TreeGrafter"/>
</dbReference>
<dbReference type="InterPro" id="IPR014729">
    <property type="entry name" value="Rossmann-like_a/b/a_fold"/>
</dbReference>
<gene>
    <name evidence="12 14" type="primary">cysS</name>
    <name evidence="14" type="ORF">GILLIAM_00620</name>
</gene>
<dbReference type="InterPro" id="IPR015273">
    <property type="entry name" value="Cys-tRNA-synt_Ia_DALR"/>
</dbReference>
<dbReference type="CDD" id="cd00672">
    <property type="entry name" value="CysRS_core"/>
    <property type="match status" value="1"/>
</dbReference>
<dbReference type="InterPro" id="IPR009080">
    <property type="entry name" value="tRNAsynth_Ia_anticodon-bd"/>
</dbReference>
<dbReference type="GO" id="GO:0004817">
    <property type="term" value="F:cysteine-tRNA ligase activity"/>
    <property type="evidence" value="ECO:0007669"/>
    <property type="project" value="UniProtKB-UniRule"/>
</dbReference>
<keyword evidence="15" id="KW-1185">Reference proteome</keyword>
<dbReference type="PANTHER" id="PTHR10890">
    <property type="entry name" value="CYSTEINYL-TRNA SYNTHETASE"/>
    <property type="match status" value="1"/>
</dbReference>
<sequence>MNLYIYNTLSRKKERFVPLNCKSVKMYVCGPTVYDIPHIGNARSVVVYDLLYRVLSLLYGRQNITYVRNITDIDDKIINRAKELKISIFKLTHETTVKFHEDTSYLGCWNPTIEPKATDNIDVMINIITSLIQNGNAYSTDDGHVYFAVKTFQDYNLLSRRTFDSMILINTRESSEPQKSYFADFVLWKPANADNEDIDAVFDSPWGKGRPGWHIECSAMSYKFLGENFDIHGGGADLIFPHHTNEIAQSRCAFPESRHASYWVHNGFLTVKGEKMSKSLNNFVTVRDLQKQNINGAAVRLMFLSTHYRKPLDFNDKSLNDAKNIINYLYDTIDSVNGTAQQQDNIKAEFKGNAFAVEFINALLDDLNSPKAIACLLNIAKQIRRQNQSEDKLALTQALLYASNLLGILHNYQFIKDSNDVKDNSNVIPHEIDLLIAKRIQAKQDKDWNLADQIRSQLLSNGISLTDKADGTTSWKVIK</sequence>
<comment type="subunit">
    <text evidence="3 12">Monomer.</text>
</comment>
<dbReference type="PANTHER" id="PTHR10890:SF3">
    <property type="entry name" value="CYSTEINE--TRNA LIGASE, CYTOPLASMIC"/>
    <property type="match status" value="1"/>
</dbReference>
<organism evidence="14 15">
    <name type="scientific">Orientia tsutsugamushi str. Gilliam</name>
    <dbReference type="NCBI Taxonomy" id="1359184"/>
    <lineage>
        <taxon>Bacteria</taxon>
        <taxon>Pseudomonadati</taxon>
        <taxon>Pseudomonadota</taxon>
        <taxon>Alphaproteobacteria</taxon>
        <taxon>Rickettsiales</taxon>
        <taxon>Rickettsiaceae</taxon>
        <taxon>Rickettsieae</taxon>
        <taxon>Orientia</taxon>
    </lineage>
</organism>
<keyword evidence="4 12" id="KW-0963">Cytoplasm</keyword>
<feature type="domain" description="Cysteinyl-tRNA synthetase class Ia DALR" evidence="13">
    <location>
        <begin position="358"/>
        <end position="413"/>
    </location>
</feature>
<evidence type="ECO:0000256" key="12">
    <source>
        <dbReference type="HAMAP-Rule" id="MF_00041"/>
    </source>
</evidence>
<dbReference type="NCBIfam" id="TIGR00435">
    <property type="entry name" value="cysS"/>
    <property type="match status" value="1"/>
</dbReference>
<dbReference type="Pfam" id="PF09190">
    <property type="entry name" value="DALR_2"/>
    <property type="match status" value="1"/>
</dbReference>
<keyword evidence="6 12" id="KW-0479">Metal-binding</keyword>
<keyword evidence="9 12" id="KW-0067">ATP-binding</keyword>
<dbReference type="GO" id="GO:0005524">
    <property type="term" value="F:ATP binding"/>
    <property type="evidence" value="ECO:0007669"/>
    <property type="project" value="UniProtKB-UniRule"/>
</dbReference>
<comment type="cofactor">
    <cofactor evidence="12">
        <name>Zn(2+)</name>
        <dbReference type="ChEBI" id="CHEBI:29105"/>
    </cofactor>
    <text evidence="12">Binds 1 zinc ion per subunit.</text>
</comment>
<evidence type="ECO:0000256" key="4">
    <source>
        <dbReference type="ARBA" id="ARBA00022490"/>
    </source>
</evidence>
<evidence type="ECO:0000256" key="7">
    <source>
        <dbReference type="ARBA" id="ARBA00022741"/>
    </source>
</evidence>
<protein>
    <recommendedName>
        <fullName evidence="12">Cysteine--tRNA ligase</fullName>
        <ecNumber evidence="12">6.1.1.16</ecNumber>
    </recommendedName>
    <alternativeName>
        <fullName evidence="12">Cysteinyl-tRNA synthetase</fullName>
        <shortName evidence="12">CysRS</shortName>
    </alternativeName>
</protein>
<evidence type="ECO:0000256" key="8">
    <source>
        <dbReference type="ARBA" id="ARBA00022833"/>
    </source>
</evidence>
<dbReference type="InterPro" id="IPR032678">
    <property type="entry name" value="tRNA-synt_1_cat_dom"/>
</dbReference>
<dbReference type="SMART" id="SM00840">
    <property type="entry name" value="DALR_2"/>
    <property type="match status" value="1"/>
</dbReference>
<dbReference type="Gene3D" id="1.20.120.1910">
    <property type="entry name" value="Cysteine-tRNA ligase, C-terminal anti-codon recognition domain"/>
    <property type="match status" value="1"/>
</dbReference>
<dbReference type="SUPFAM" id="SSF52374">
    <property type="entry name" value="Nucleotidylyl transferase"/>
    <property type="match status" value="1"/>
</dbReference>
<evidence type="ECO:0000313" key="14">
    <source>
        <dbReference type="EMBL" id="SPR04224.1"/>
    </source>
</evidence>
<dbReference type="Proteomes" id="UP000244959">
    <property type="component" value="Chromosome I"/>
</dbReference>
<proteinExistence type="inferred from homology"/>
<evidence type="ECO:0000256" key="9">
    <source>
        <dbReference type="ARBA" id="ARBA00022840"/>
    </source>
</evidence>
<keyword evidence="10 12" id="KW-0648">Protein biosynthesis</keyword>
<evidence type="ECO:0000256" key="6">
    <source>
        <dbReference type="ARBA" id="ARBA00022723"/>
    </source>
</evidence>
<accession>A0A2U3QTD9</accession>
<dbReference type="PRINTS" id="PR00983">
    <property type="entry name" value="TRNASYNTHCYS"/>
</dbReference>
<evidence type="ECO:0000256" key="3">
    <source>
        <dbReference type="ARBA" id="ARBA00011245"/>
    </source>
</evidence>
<feature type="binding site" evidence="12">
    <location>
        <position position="246"/>
    </location>
    <ligand>
        <name>Zn(2+)</name>
        <dbReference type="ChEBI" id="CHEBI:29105"/>
    </ligand>
</feature>
<dbReference type="GO" id="GO:0006423">
    <property type="term" value="P:cysteinyl-tRNA aminoacylation"/>
    <property type="evidence" value="ECO:0007669"/>
    <property type="project" value="UniProtKB-UniRule"/>
</dbReference>
<dbReference type="SUPFAM" id="SSF47323">
    <property type="entry name" value="Anticodon-binding domain of a subclass of class I aminoacyl-tRNA synthetases"/>
    <property type="match status" value="1"/>
</dbReference>
<feature type="binding site" evidence="12">
    <location>
        <position position="29"/>
    </location>
    <ligand>
        <name>Zn(2+)</name>
        <dbReference type="ChEBI" id="CHEBI:29105"/>
    </ligand>
</feature>
<evidence type="ECO:0000256" key="10">
    <source>
        <dbReference type="ARBA" id="ARBA00022917"/>
    </source>
</evidence>
<dbReference type="Gene3D" id="3.40.50.620">
    <property type="entry name" value="HUPs"/>
    <property type="match status" value="1"/>
</dbReference>
<feature type="binding site" evidence="12">
    <location>
        <position position="278"/>
    </location>
    <ligand>
        <name>ATP</name>
        <dbReference type="ChEBI" id="CHEBI:30616"/>
    </ligand>
</feature>
<keyword evidence="11 12" id="KW-0030">Aminoacyl-tRNA synthetase</keyword>
<feature type="binding site" evidence="12">
    <location>
        <position position="217"/>
    </location>
    <ligand>
        <name>Zn(2+)</name>
        <dbReference type="ChEBI" id="CHEBI:29105"/>
    </ligand>
</feature>
<dbReference type="HAMAP" id="MF_00041">
    <property type="entry name" value="Cys_tRNA_synth"/>
    <property type="match status" value="1"/>
</dbReference>
<name>A0A2U3QTD9_ORITS</name>
<dbReference type="EMBL" id="LS398551">
    <property type="protein sequence ID" value="SPR04224.1"/>
    <property type="molecule type" value="Genomic_DNA"/>
</dbReference>
<reference evidence="15" key="1">
    <citation type="submission" date="2018-03" db="EMBL/GenBank/DDBJ databases">
        <authorList>
            <person name="Batty M. E."/>
            <person name="Batty M E."/>
        </authorList>
    </citation>
    <scope>NUCLEOTIDE SEQUENCE [LARGE SCALE GENOMIC DNA]</scope>
    <source>
        <strain evidence="15">Gilliam</strain>
    </source>
</reference>
<evidence type="ECO:0000256" key="11">
    <source>
        <dbReference type="ARBA" id="ARBA00023146"/>
    </source>
</evidence>
<dbReference type="AlphaFoldDB" id="A0A2U3QTD9"/>
<feature type="short sequence motif" description="'HIGH' region" evidence="12">
    <location>
        <begin position="31"/>
        <end position="41"/>
    </location>
</feature>
<comment type="subcellular location">
    <subcellularLocation>
        <location evidence="1 12">Cytoplasm</location>
    </subcellularLocation>
</comment>
<dbReference type="InterPro" id="IPR015803">
    <property type="entry name" value="Cys-tRNA-ligase"/>
</dbReference>
<dbReference type="Pfam" id="PF01406">
    <property type="entry name" value="tRNA-synt_1e"/>
    <property type="match status" value="1"/>
</dbReference>